<accession>L7FJY1</accession>
<protein>
    <submittedName>
        <fullName evidence="1">Uncharacterized protein</fullName>
    </submittedName>
</protein>
<dbReference type="RefSeq" id="XP_004184201.1">
    <property type="nucleotide sequence ID" value="XM_004184153.1"/>
</dbReference>
<keyword evidence="2" id="KW-1185">Reference proteome</keyword>
<dbReference type="AlphaFoldDB" id="L7FJY1"/>
<dbReference type="Proteomes" id="UP000014680">
    <property type="component" value="Unassembled WGS sequence"/>
</dbReference>
<reference evidence="1 2" key="1">
    <citation type="submission" date="2012-10" db="EMBL/GenBank/DDBJ databases">
        <authorList>
            <person name="Zafar N."/>
            <person name="Inman J."/>
            <person name="Hall N."/>
            <person name="Lorenzi H."/>
            <person name="Caler E."/>
        </authorList>
    </citation>
    <scope>NUCLEOTIDE SEQUENCE [LARGE SCALE GENOMIC DNA]</scope>
    <source>
        <strain evidence="1 2">IP1</strain>
    </source>
</reference>
<name>L7FJY1_ENTIV</name>
<evidence type="ECO:0000313" key="1">
    <source>
        <dbReference type="EMBL" id="ELP84855.1"/>
    </source>
</evidence>
<proteinExistence type="predicted"/>
<dbReference type="VEuPathDB" id="AmoebaDB:EIN_284110"/>
<sequence length="145" mass="16913">MFMQNENIRKIVQCREVFYNIATSHDQIENINFDMLGCSLLAGMALNAITSQNDTVRVKKSLQLIEQTPKGLRSKFLNECYSAAVHFYNEEKGVDRMEYLQIICNIINNAETYSQCFDIFKVVVEQFIIKEEETKLEPSHYTRVQ</sequence>
<evidence type="ECO:0000313" key="2">
    <source>
        <dbReference type="Proteomes" id="UP000014680"/>
    </source>
</evidence>
<organism evidence="1 2">
    <name type="scientific">Entamoeba invadens IP1</name>
    <dbReference type="NCBI Taxonomy" id="370355"/>
    <lineage>
        <taxon>Eukaryota</taxon>
        <taxon>Amoebozoa</taxon>
        <taxon>Evosea</taxon>
        <taxon>Archamoebae</taxon>
        <taxon>Mastigamoebida</taxon>
        <taxon>Entamoebidae</taxon>
        <taxon>Entamoeba</taxon>
    </lineage>
</organism>
<dbReference type="KEGG" id="eiv:EIN_284110"/>
<dbReference type="GeneID" id="14883853"/>
<gene>
    <name evidence="1" type="ORF">EIN_284110</name>
</gene>
<dbReference type="EMBL" id="KB207106">
    <property type="protein sequence ID" value="ELP84855.1"/>
    <property type="molecule type" value="Genomic_DNA"/>
</dbReference>